<dbReference type="Gene3D" id="3.40.50.300">
    <property type="entry name" value="P-loop containing nucleotide triphosphate hydrolases"/>
    <property type="match status" value="1"/>
</dbReference>
<protein>
    <submittedName>
        <fullName evidence="1">Stability protein StdB</fullName>
    </submittedName>
</protein>
<dbReference type="SUPFAM" id="SSF52540">
    <property type="entry name" value="P-loop containing nucleoside triphosphate hydrolases"/>
    <property type="match status" value="1"/>
</dbReference>
<dbReference type="AlphaFoldDB" id="A0A0H4A1N6"/>
<name>A0A0H4A1N6_9VIBR</name>
<organism evidence="1">
    <name type="scientific">Vibrio sp. FF_273</name>
    <dbReference type="NCBI Taxonomy" id="1652830"/>
    <lineage>
        <taxon>Bacteria</taxon>
        <taxon>Pseudomonadati</taxon>
        <taxon>Pseudomonadota</taxon>
        <taxon>Gammaproteobacteria</taxon>
        <taxon>Vibrionales</taxon>
        <taxon>Vibrionaceae</taxon>
        <taxon>Vibrio</taxon>
    </lineage>
</organism>
<dbReference type="InterPro" id="IPR047985">
    <property type="entry name" value="StbB-like"/>
</dbReference>
<evidence type="ECO:0000313" key="1">
    <source>
        <dbReference type="EMBL" id="AKN40867.1"/>
    </source>
</evidence>
<dbReference type="InterPro" id="IPR027417">
    <property type="entry name" value="P-loop_NTPase"/>
</dbReference>
<dbReference type="EMBL" id="KP795710">
    <property type="protein sequence ID" value="AKN40867.1"/>
    <property type="molecule type" value="Genomic_DNA"/>
</dbReference>
<reference evidence="1" key="1">
    <citation type="journal article" date="2015" name="MBio">
        <title>Eco-Evolutionary Dynamics of Episomes among Ecologically Cohesive Bacterial Populations.</title>
        <authorList>
            <person name="Xue H."/>
            <person name="Cordero O.X."/>
            <person name="Camas F.M."/>
            <person name="Trimble W."/>
            <person name="Meyer F."/>
            <person name="Guglielmini J."/>
            <person name="Rocha E.P."/>
            <person name="Polz M.F."/>
        </authorList>
    </citation>
    <scope>NUCLEOTIDE SEQUENCE</scope>
    <source>
        <strain evidence="1">FF_273</strain>
    </source>
</reference>
<sequence>MYLNIAVVNNSGNVGKSTICDILLKPRLEGAQVVKVETINSDGTNDEKISAEQFEDILNKMDEHDCSIIDVGSSNIENFLLKMQEFKSSHEDIDYFLVPVTPSNKQQVDSVSTIENLMTLGIEPERIKVVFNMANKKMPVEKEYAEFLRGLPSSISLDKHAIIYESTVFDLLAKIDRPFLEVLNDNRDFRTLIRQSESKEERNILSFERSAFRLVNGFNDELDTAFTALDLA</sequence>
<accession>A0A0H4A1N6</accession>
<proteinExistence type="predicted"/>
<dbReference type="NCBIfam" id="NF041292">
    <property type="entry name" value="StbB"/>
    <property type="match status" value="1"/>
</dbReference>